<evidence type="ECO:0000256" key="6">
    <source>
        <dbReference type="ARBA" id="ARBA00023136"/>
    </source>
</evidence>
<evidence type="ECO:0000259" key="7">
    <source>
        <dbReference type="Pfam" id="PF11203"/>
    </source>
</evidence>
<keyword evidence="9" id="KW-1185">Reference proteome</keyword>
<accession>A0AAJ3NTT9</accession>
<keyword evidence="4" id="KW-0812">Transmembrane</keyword>
<keyword evidence="3" id="KW-1003">Cell membrane</keyword>
<proteinExistence type="inferred from homology"/>
<protein>
    <recommendedName>
        <fullName evidence="7">Type VII secretion system protein EccE domain-containing protein</fullName>
    </recommendedName>
</protein>
<organism evidence="8 9">
    <name type="scientific">Mycobacterium saskatchewanense</name>
    <dbReference type="NCBI Taxonomy" id="220927"/>
    <lineage>
        <taxon>Bacteria</taxon>
        <taxon>Bacillati</taxon>
        <taxon>Actinomycetota</taxon>
        <taxon>Actinomycetes</taxon>
        <taxon>Mycobacteriales</taxon>
        <taxon>Mycobacteriaceae</taxon>
        <taxon>Mycobacterium</taxon>
        <taxon>Mycobacterium simiae complex</taxon>
    </lineage>
</organism>
<reference evidence="8 9" key="1">
    <citation type="submission" date="2016-01" db="EMBL/GenBank/DDBJ databases">
        <title>The new phylogeny of the genus Mycobacterium.</title>
        <authorList>
            <person name="Tarcisio F."/>
            <person name="Conor M."/>
            <person name="Antonella G."/>
            <person name="Elisabetta G."/>
            <person name="Giulia F.S."/>
            <person name="Sara T."/>
            <person name="Anna F."/>
            <person name="Clotilde B."/>
            <person name="Roberto B."/>
            <person name="Veronica D.S."/>
            <person name="Fabio R."/>
            <person name="Monica P."/>
            <person name="Olivier J."/>
            <person name="Enrico T."/>
            <person name="Nicola S."/>
        </authorList>
    </citation>
    <scope>NUCLEOTIDE SEQUENCE [LARGE SCALE GENOMIC DNA]</scope>
    <source>
        <strain evidence="8 9">DSM 44616</strain>
    </source>
</reference>
<evidence type="ECO:0000313" key="9">
    <source>
        <dbReference type="Proteomes" id="UP000193387"/>
    </source>
</evidence>
<evidence type="ECO:0000256" key="1">
    <source>
        <dbReference type="ARBA" id="ARBA00004236"/>
    </source>
</evidence>
<keyword evidence="5" id="KW-1133">Transmembrane helix</keyword>
<dbReference type="NCBIfam" id="TIGR03923">
    <property type="entry name" value="T7SS_EccE"/>
    <property type="match status" value="1"/>
</dbReference>
<keyword evidence="6" id="KW-0472">Membrane</keyword>
<evidence type="ECO:0000256" key="3">
    <source>
        <dbReference type="ARBA" id="ARBA00022475"/>
    </source>
</evidence>
<dbReference type="InterPro" id="IPR050051">
    <property type="entry name" value="EccE_dom"/>
</dbReference>
<evidence type="ECO:0000256" key="5">
    <source>
        <dbReference type="ARBA" id="ARBA00022989"/>
    </source>
</evidence>
<dbReference type="GO" id="GO:0005886">
    <property type="term" value="C:plasma membrane"/>
    <property type="evidence" value="ECO:0007669"/>
    <property type="project" value="UniProtKB-SubCell"/>
</dbReference>
<gene>
    <name evidence="8" type="ORF">AWC23_06080</name>
</gene>
<dbReference type="Proteomes" id="UP000193387">
    <property type="component" value="Unassembled WGS sequence"/>
</dbReference>
<comment type="similarity">
    <text evidence="2">Belongs to the EccE family.</text>
</comment>
<comment type="subcellular location">
    <subcellularLocation>
        <location evidence="1">Cell membrane</location>
    </subcellularLocation>
</comment>
<dbReference type="EMBL" id="LQPR01000011">
    <property type="protein sequence ID" value="ORW74075.1"/>
    <property type="molecule type" value="Genomic_DNA"/>
</dbReference>
<dbReference type="InterPro" id="IPR021368">
    <property type="entry name" value="T7SS_EccE"/>
</dbReference>
<evidence type="ECO:0000256" key="2">
    <source>
        <dbReference type="ARBA" id="ARBA00007759"/>
    </source>
</evidence>
<sequence length="532" mass="57692">MSALLAAQTLVALGIAGGALEHRPGWYGAAIGLAVALVLLVPIRGGSLSHRAVGRLGFWHDKRRRRPRRFDAFDTEPPEGAPMGFHWDGEVVMSVVRIEQNPQAMTVMEPGALVSGETISLRLLADCLHQFDISLDSIDVISRGVRSPSHNAIGAVYDAVLGPLPAIAARTVCVVIRLDPTRCPDAVRHRGGGWGGVIRTAATATSRVANRLVEAGLRPRILTKAEIATLTDELCAGLDPHDLQETWPACRRGRFELRTCFLRPSMFTAAGLGQLWTVPTQATTVCVSLRREGRAGRIKLRGLVRFETFGPVRTRLDGLGELPGRQHAALMSTLPVPLPRRPLPQWVFGDGPDSIGALAVPACGCGQLIGADELGRAVALPLFGPRVRRVELCGTLHLAQQVVLRSIALGARVRVHTGRPVAWQAMVGQIADHELLNINGHNAEAALPDQTTHYAVELFDGATERRVRDAVTTMVVRPSHARPTENADVTLQLLDHDRDLVRVETRSESAVVTMVATDDEMRYIRSSFDMAD</sequence>
<dbReference type="Pfam" id="PF11203">
    <property type="entry name" value="EccE"/>
    <property type="match status" value="1"/>
</dbReference>
<dbReference type="AlphaFoldDB" id="A0AAJ3NTT9"/>
<comment type="caution">
    <text evidence="8">The sequence shown here is derived from an EMBL/GenBank/DDBJ whole genome shotgun (WGS) entry which is preliminary data.</text>
</comment>
<evidence type="ECO:0000313" key="8">
    <source>
        <dbReference type="EMBL" id="ORW74075.1"/>
    </source>
</evidence>
<evidence type="ECO:0000256" key="4">
    <source>
        <dbReference type="ARBA" id="ARBA00022692"/>
    </source>
</evidence>
<name>A0AAJ3NTT9_9MYCO</name>
<feature type="domain" description="Type VII secretion system protein EccE" evidence="7">
    <location>
        <begin position="166"/>
        <end position="261"/>
    </location>
</feature>